<feature type="region of interest" description="Disordered" evidence="1">
    <location>
        <begin position="1"/>
        <end position="47"/>
    </location>
</feature>
<protein>
    <submittedName>
        <fullName evidence="2">Uncharacterized protein</fullName>
    </submittedName>
</protein>
<dbReference type="EMBL" id="CADCXU010025619">
    <property type="protein sequence ID" value="CAB0012689.1"/>
    <property type="molecule type" value="Genomic_DNA"/>
</dbReference>
<gene>
    <name evidence="2" type="ORF">NTEN_LOCUS17391</name>
</gene>
<evidence type="ECO:0000313" key="3">
    <source>
        <dbReference type="Proteomes" id="UP000479000"/>
    </source>
</evidence>
<dbReference type="Proteomes" id="UP000479000">
    <property type="component" value="Unassembled WGS sequence"/>
</dbReference>
<evidence type="ECO:0000313" key="2">
    <source>
        <dbReference type="EMBL" id="CAB0012689.1"/>
    </source>
</evidence>
<feature type="region of interest" description="Disordered" evidence="1">
    <location>
        <begin position="90"/>
        <end position="112"/>
    </location>
</feature>
<proteinExistence type="predicted"/>
<keyword evidence="3" id="KW-1185">Reference proteome</keyword>
<feature type="compositionally biased region" description="Polar residues" evidence="1">
    <location>
        <begin position="1"/>
        <end position="23"/>
    </location>
</feature>
<reference evidence="2 3" key="1">
    <citation type="submission" date="2020-02" db="EMBL/GenBank/DDBJ databases">
        <authorList>
            <person name="Ferguson B K."/>
        </authorList>
    </citation>
    <scope>NUCLEOTIDE SEQUENCE [LARGE SCALE GENOMIC DNA]</scope>
</reference>
<name>A0A6H5H588_9HEMI</name>
<feature type="compositionally biased region" description="Polar residues" evidence="1">
    <location>
        <begin position="38"/>
        <end position="47"/>
    </location>
</feature>
<organism evidence="2 3">
    <name type="scientific">Nesidiocoris tenuis</name>
    <dbReference type="NCBI Taxonomy" id="355587"/>
    <lineage>
        <taxon>Eukaryota</taxon>
        <taxon>Metazoa</taxon>
        <taxon>Ecdysozoa</taxon>
        <taxon>Arthropoda</taxon>
        <taxon>Hexapoda</taxon>
        <taxon>Insecta</taxon>
        <taxon>Pterygota</taxon>
        <taxon>Neoptera</taxon>
        <taxon>Paraneoptera</taxon>
        <taxon>Hemiptera</taxon>
        <taxon>Heteroptera</taxon>
        <taxon>Panheteroptera</taxon>
        <taxon>Cimicomorpha</taxon>
        <taxon>Miridae</taxon>
        <taxon>Dicyphina</taxon>
        <taxon>Nesidiocoris</taxon>
    </lineage>
</organism>
<feature type="non-terminal residue" evidence="2">
    <location>
        <position position="112"/>
    </location>
</feature>
<accession>A0A6H5H588</accession>
<dbReference type="AlphaFoldDB" id="A0A6H5H588"/>
<sequence>MDNQLRLENQSRSSGSLDNQARSGGSRHNKKGGVLQRPNCSNGAHNQYQTETQIGLAVAGKIFPQDESEQRDLRLDIFNLVQFVASVTRKIRPDETRRGKSIRPLPSHSLSV</sequence>
<evidence type="ECO:0000256" key="1">
    <source>
        <dbReference type="SAM" id="MobiDB-lite"/>
    </source>
</evidence>